<dbReference type="InterPro" id="IPR036097">
    <property type="entry name" value="HisK_dim/P_sf"/>
</dbReference>
<dbReference type="Pfam" id="PF00512">
    <property type="entry name" value="HisKA"/>
    <property type="match status" value="1"/>
</dbReference>
<dbReference type="InterPro" id="IPR036890">
    <property type="entry name" value="HATPase_C_sf"/>
</dbReference>
<dbReference type="SMART" id="SM00304">
    <property type="entry name" value="HAMP"/>
    <property type="match status" value="1"/>
</dbReference>
<evidence type="ECO:0000256" key="7">
    <source>
        <dbReference type="ARBA" id="ARBA00022777"/>
    </source>
</evidence>
<dbReference type="InterPro" id="IPR003661">
    <property type="entry name" value="HisK_dim/P_dom"/>
</dbReference>
<dbReference type="Gene3D" id="1.10.287.130">
    <property type="match status" value="1"/>
</dbReference>
<dbReference type="SMART" id="SM00387">
    <property type="entry name" value="HATPase_c"/>
    <property type="match status" value="1"/>
</dbReference>
<dbReference type="PROSITE" id="PS50885">
    <property type="entry name" value="HAMP"/>
    <property type="match status" value="1"/>
</dbReference>
<evidence type="ECO:0000256" key="9">
    <source>
        <dbReference type="ARBA" id="ARBA00023012"/>
    </source>
</evidence>
<evidence type="ECO:0000259" key="13">
    <source>
        <dbReference type="PROSITE" id="PS50885"/>
    </source>
</evidence>
<feature type="domain" description="HAMP" evidence="13">
    <location>
        <begin position="197"/>
        <end position="249"/>
    </location>
</feature>
<dbReference type="PANTHER" id="PTHR45436">
    <property type="entry name" value="SENSOR HISTIDINE KINASE YKOH"/>
    <property type="match status" value="1"/>
</dbReference>
<accession>A0A9X2D6W0</accession>
<dbReference type="EC" id="2.7.13.3" evidence="3"/>
<feature type="transmembrane region" description="Helical" evidence="11">
    <location>
        <begin position="20"/>
        <end position="45"/>
    </location>
</feature>
<reference evidence="14" key="1">
    <citation type="submission" date="2022-05" db="EMBL/GenBank/DDBJ databases">
        <authorList>
            <person name="Tuo L."/>
        </authorList>
    </citation>
    <scope>NUCLEOTIDE SEQUENCE</scope>
    <source>
        <strain evidence="14">BSK12Z-4</strain>
    </source>
</reference>
<keyword evidence="5" id="KW-0808">Transferase</keyword>
<dbReference type="SUPFAM" id="SSF55874">
    <property type="entry name" value="ATPase domain of HSP90 chaperone/DNA topoisomerase II/histidine kinase"/>
    <property type="match status" value="1"/>
</dbReference>
<sequence length="475" mass="49976">MTATLGPDALGHRWHYRRSLASRITLLTTFAVAVSVAAVAVGAFVTTRAQLRSTSDEALVTRAQAVAQLDQVGDAAQGLSAFALAAGEIRVAVVDVTSGTVNVISPQTTGTGLTIGEPEIAVAQGLSEGSLRTLVTDDGERFRVVTVPVPDQAGQALVLAQSLTSQESVLAKLGAVTLVLGVAGVLVAALAGWAVAGSGLRPVRTLTRGVEEIARTERLEPLAVEGDDEVARLATSFNLMLASLSSSRERQKRLVADAGHELRTPLTSLRTNIELLAQARSDDIVLPPEAVAEVLDDVRAQVEELSTLVGDLVELARDEEMGHTVEDLDLVEVVEHALARVRRRAPGAVFETDLRPWFTRGEPGTLERAVTNLLDNAAKWSPTDGRVQVSLVEGVLTVDDEGPGIPDADLPHVFERFYRADESRTMPGSGLGLSIVAQAAERHSGTVVAGRSPLGGARMVLQLPGQADAPVRTGG</sequence>
<dbReference type="Gene3D" id="3.30.565.10">
    <property type="entry name" value="Histidine kinase-like ATPase, C-terminal domain"/>
    <property type="match status" value="1"/>
</dbReference>
<dbReference type="CDD" id="cd00075">
    <property type="entry name" value="HATPase"/>
    <property type="match status" value="1"/>
</dbReference>
<dbReference type="Gene3D" id="6.10.340.10">
    <property type="match status" value="1"/>
</dbReference>
<evidence type="ECO:0000256" key="8">
    <source>
        <dbReference type="ARBA" id="ARBA00022989"/>
    </source>
</evidence>
<keyword evidence="15" id="KW-1185">Reference proteome</keyword>
<comment type="caution">
    <text evidence="14">The sequence shown here is derived from an EMBL/GenBank/DDBJ whole genome shotgun (WGS) entry which is preliminary data.</text>
</comment>
<dbReference type="GO" id="GO:0000155">
    <property type="term" value="F:phosphorelay sensor kinase activity"/>
    <property type="evidence" value="ECO:0007669"/>
    <property type="project" value="InterPro"/>
</dbReference>
<keyword evidence="8 11" id="KW-1133">Transmembrane helix</keyword>
<organism evidence="14 15">
    <name type="scientific">Nocardioides bruguierae</name>
    <dbReference type="NCBI Taxonomy" id="2945102"/>
    <lineage>
        <taxon>Bacteria</taxon>
        <taxon>Bacillati</taxon>
        <taxon>Actinomycetota</taxon>
        <taxon>Actinomycetes</taxon>
        <taxon>Propionibacteriales</taxon>
        <taxon>Nocardioidaceae</taxon>
        <taxon>Nocardioides</taxon>
    </lineage>
</organism>
<dbReference type="PANTHER" id="PTHR45436:SF5">
    <property type="entry name" value="SENSOR HISTIDINE KINASE TRCS"/>
    <property type="match status" value="1"/>
</dbReference>
<dbReference type="PRINTS" id="PR00344">
    <property type="entry name" value="BCTRLSENSOR"/>
</dbReference>
<dbReference type="SUPFAM" id="SSF158472">
    <property type="entry name" value="HAMP domain-like"/>
    <property type="match status" value="1"/>
</dbReference>
<dbReference type="InterPro" id="IPR003660">
    <property type="entry name" value="HAMP_dom"/>
</dbReference>
<evidence type="ECO:0000313" key="14">
    <source>
        <dbReference type="EMBL" id="MCM0620283.1"/>
    </source>
</evidence>
<evidence type="ECO:0000256" key="3">
    <source>
        <dbReference type="ARBA" id="ARBA00012438"/>
    </source>
</evidence>
<dbReference type="SUPFAM" id="SSF47384">
    <property type="entry name" value="Homodimeric domain of signal transducing histidine kinase"/>
    <property type="match status" value="1"/>
</dbReference>
<proteinExistence type="predicted"/>
<dbReference type="InterPro" id="IPR005467">
    <property type="entry name" value="His_kinase_dom"/>
</dbReference>
<dbReference type="InterPro" id="IPR004358">
    <property type="entry name" value="Sig_transdc_His_kin-like_C"/>
</dbReference>
<dbReference type="CDD" id="cd06225">
    <property type="entry name" value="HAMP"/>
    <property type="match status" value="1"/>
</dbReference>
<dbReference type="EMBL" id="JAMOIL010000009">
    <property type="protein sequence ID" value="MCM0620283.1"/>
    <property type="molecule type" value="Genomic_DNA"/>
</dbReference>
<dbReference type="Proteomes" id="UP001139485">
    <property type="component" value="Unassembled WGS sequence"/>
</dbReference>
<keyword evidence="10 11" id="KW-0472">Membrane</keyword>
<evidence type="ECO:0000256" key="6">
    <source>
        <dbReference type="ARBA" id="ARBA00022692"/>
    </source>
</evidence>
<feature type="domain" description="Histidine kinase" evidence="12">
    <location>
        <begin position="257"/>
        <end position="467"/>
    </location>
</feature>
<keyword evidence="4" id="KW-0597">Phosphoprotein</keyword>
<name>A0A9X2D6W0_9ACTN</name>
<dbReference type="CDD" id="cd00082">
    <property type="entry name" value="HisKA"/>
    <property type="match status" value="1"/>
</dbReference>
<feature type="transmembrane region" description="Helical" evidence="11">
    <location>
        <begin position="173"/>
        <end position="196"/>
    </location>
</feature>
<evidence type="ECO:0000256" key="5">
    <source>
        <dbReference type="ARBA" id="ARBA00022679"/>
    </source>
</evidence>
<comment type="catalytic activity">
    <reaction evidence="1">
        <text>ATP + protein L-histidine = ADP + protein N-phospho-L-histidine.</text>
        <dbReference type="EC" id="2.7.13.3"/>
    </reaction>
</comment>
<dbReference type="GO" id="GO:0005886">
    <property type="term" value="C:plasma membrane"/>
    <property type="evidence" value="ECO:0007669"/>
    <property type="project" value="UniProtKB-SubCell"/>
</dbReference>
<evidence type="ECO:0000256" key="1">
    <source>
        <dbReference type="ARBA" id="ARBA00000085"/>
    </source>
</evidence>
<keyword evidence="9" id="KW-0902">Two-component regulatory system</keyword>
<dbReference type="SMART" id="SM00388">
    <property type="entry name" value="HisKA"/>
    <property type="match status" value="1"/>
</dbReference>
<evidence type="ECO:0000259" key="12">
    <source>
        <dbReference type="PROSITE" id="PS50109"/>
    </source>
</evidence>
<dbReference type="InterPro" id="IPR050428">
    <property type="entry name" value="TCS_sensor_his_kinase"/>
</dbReference>
<evidence type="ECO:0000256" key="4">
    <source>
        <dbReference type="ARBA" id="ARBA00022553"/>
    </source>
</evidence>
<protein>
    <recommendedName>
        <fullName evidence="3">histidine kinase</fullName>
        <ecNumber evidence="3">2.7.13.3</ecNumber>
    </recommendedName>
</protein>
<gene>
    <name evidence="14" type="ORF">M8330_08235</name>
</gene>
<dbReference type="RefSeq" id="WP_250826950.1">
    <property type="nucleotide sequence ID" value="NZ_JAMOIL010000009.1"/>
</dbReference>
<keyword evidence="6 11" id="KW-0812">Transmembrane</keyword>
<dbReference type="PROSITE" id="PS50109">
    <property type="entry name" value="HIS_KIN"/>
    <property type="match status" value="1"/>
</dbReference>
<keyword evidence="7 14" id="KW-0418">Kinase</keyword>
<comment type="subcellular location">
    <subcellularLocation>
        <location evidence="2">Cell membrane</location>
    </subcellularLocation>
</comment>
<evidence type="ECO:0000256" key="10">
    <source>
        <dbReference type="ARBA" id="ARBA00023136"/>
    </source>
</evidence>
<dbReference type="Pfam" id="PF00672">
    <property type="entry name" value="HAMP"/>
    <property type="match status" value="1"/>
</dbReference>
<evidence type="ECO:0000256" key="11">
    <source>
        <dbReference type="SAM" id="Phobius"/>
    </source>
</evidence>
<dbReference type="AlphaFoldDB" id="A0A9X2D6W0"/>
<dbReference type="Pfam" id="PF02518">
    <property type="entry name" value="HATPase_c"/>
    <property type="match status" value="1"/>
</dbReference>
<evidence type="ECO:0000256" key="2">
    <source>
        <dbReference type="ARBA" id="ARBA00004236"/>
    </source>
</evidence>
<dbReference type="InterPro" id="IPR003594">
    <property type="entry name" value="HATPase_dom"/>
</dbReference>
<evidence type="ECO:0000313" key="15">
    <source>
        <dbReference type="Proteomes" id="UP001139485"/>
    </source>
</evidence>